<gene>
    <name evidence="11" type="ORF">COW36_17560</name>
</gene>
<dbReference type="GO" id="GO:0016874">
    <property type="term" value="F:ligase activity"/>
    <property type="evidence" value="ECO:0007669"/>
    <property type="project" value="UniProtKB-KW"/>
</dbReference>
<feature type="domain" description="Biotin carboxylation" evidence="10">
    <location>
        <begin position="1"/>
        <end position="445"/>
    </location>
</feature>
<name>A0A2M7G0M8_9BACT</name>
<dbReference type="GO" id="GO:0005524">
    <property type="term" value="F:ATP binding"/>
    <property type="evidence" value="ECO:0007669"/>
    <property type="project" value="UniProtKB-UniRule"/>
</dbReference>
<dbReference type="InterPro" id="IPR005481">
    <property type="entry name" value="BC-like_N"/>
</dbReference>
<dbReference type="Proteomes" id="UP000231019">
    <property type="component" value="Unassembled WGS sequence"/>
</dbReference>
<dbReference type="SMART" id="SM00878">
    <property type="entry name" value="Biotin_carb_C"/>
    <property type="match status" value="1"/>
</dbReference>
<proteinExistence type="predicted"/>
<dbReference type="InterPro" id="IPR000089">
    <property type="entry name" value="Biotin_lipoyl"/>
</dbReference>
<dbReference type="Gene3D" id="3.30.470.20">
    <property type="entry name" value="ATP-grasp fold, B domain"/>
    <property type="match status" value="1"/>
</dbReference>
<dbReference type="Pfam" id="PF00289">
    <property type="entry name" value="Biotin_carb_N"/>
    <property type="match status" value="1"/>
</dbReference>
<evidence type="ECO:0000256" key="1">
    <source>
        <dbReference type="ARBA" id="ARBA00001953"/>
    </source>
</evidence>
<evidence type="ECO:0000256" key="5">
    <source>
        <dbReference type="ARBA" id="ARBA00023267"/>
    </source>
</evidence>
<comment type="caution">
    <text evidence="11">The sequence shown here is derived from an EMBL/GenBank/DDBJ whole genome shotgun (WGS) entry which is preliminary data.</text>
</comment>
<evidence type="ECO:0000313" key="11">
    <source>
        <dbReference type="EMBL" id="PIW15229.1"/>
    </source>
</evidence>
<dbReference type="FunFam" id="2.40.50.100:FF:000003">
    <property type="entry name" value="Acetyl-CoA carboxylase biotin carboxyl carrier protein"/>
    <property type="match status" value="1"/>
</dbReference>
<keyword evidence="5" id="KW-0092">Biotin</keyword>
<evidence type="ECO:0000256" key="2">
    <source>
        <dbReference type="ARBA" id="ARBA00022598"/>
    </source>
</evidence>
<dbReference type="SUPFAM" id="SSF56059">
    <property type="entry name" value="Glutathione synthetase ATP-binding domain-like"/>
    <property type="match status" value="1"/>
</dbReference>
<dbReference type="InterPro" id="IPR011054">
    <property type="entry name" value="Rudment_hybrid_motif"/>
</dbReference>
<feature type="region of interest" description="Disordered" evidence="7">
    <location>
        <begin position="493"/>
        <end position="518"/>
    </location>
</feature>
<dbReference type="Pfam" id="PF00364">
    <property type="entry name" value="Biotin_lipoyl"/>
    <property type="match status" value="1"/>
</dbReference>
<dbReference type="AlphaFoldDB" id="A0A2M7G0M8"/>
<dbReference type="CDD" id="cd06850">
    <property type="entry name" value="biotinyl_domain"/>
    <property type="match status" value="1"/>
</dbReference>
<evidence type="ECO:0000259" key="9">
    <source>
        <dbReference type="PROSITE" id="PS50975"/>
    </source>
</evidence>
<accession>A0A2M7G0M8</accession>
<dbReference type="InterPro" id="IPR016185">
    <property type="entry name" value="PreATP-grasp_dom_sf"/>
</dbReference>
<evidence type="ECO:0000259" key="10">
    <source>
        <dbReference type="PROSITE" id="PS50979"/>
    </source>
</evidence>
<evidence type="ECO:0000256" key="6">
    <source>
        <dbReference type="PROSITE-ProRule" id="PRU00409"/>
    </source>
</evidence>
<dbReference type="SUPFAM" id="SSF51246">
    <property type="entry name" value="Rudiment single hybrid motif"/>
    <property type="match status" value="1"/>
</dbReference>
<dbReference type="PANTHER" id="PTHR18866:SF33">
    <property type="entry name" value="METHYLCROTONOYL-COA CARBOXYLASE SUBUNIT ALPHA, MITOCHONDRIAL-RELATED"/>
    <property type="match status" value="1"/>
</dbReference>
<dbReference type="FunFam" id="3.30.1490.20:FF:000003">
    <property type="entry name" value="acetyl-CoA carboxylase isoform X1"/>
    <property type="match status" value="1"/>
</dbReference>
<feature type="domain" description="Lipoyl-binding" evidence="8">
    <location>
        <begin position="507"/>
        <end position="584"/>
    </location>
</feature>
<sequence length="586" mass="63980">MLRKVLVANRGEIAIRILRACQEMGIATVAVYAEDDRQSKHVRLADEAYLLPGSQLSETYLNIPALVEIAKKSGAEGIHPGYGFLSENAAFSQACRENGIVFIGPSPEVIEAMGSKLLARERMQNAGVPITPGSPRLSTLEEAQHWAEKIGYPLLLKASAGGGGRGMKRVMNAEELPEAYAAAMRESKSYFADDTVYLEKLVTRPRHIEVQILADTHGHVIHLGERDCSVQRRNQKLIEETPAPHLPAEVRQVVLNAAVAGAKAIGYTGAGTFEFVVQNSQDAYFMEVNTRLQVEHPITEMVTRVDLVKEQLRIASGLPLSYSQDQIHFEGHAIECRITVEDSRQNFRPVPGLISLYEEPAGFGVRVDSMPYSGYDIPRSYDSLLAKLVTWAPSREEALARMQRALKEYRIEGVTTLIPFFQWALNMPAFAEGHYDTSFVPSYFEPGLLPEAAPSAAPEEPPARQREVVDVEVNGRYFQVALYLPEAGAKTVTATPSGQTARPAGAKSNRKDSNQAQIPAPMAGTVVKVAVQAGQTVESGQLLCIIESMKMENDILSPRSGTLKNVAIAAGDKVQAGGVLMEFEPA</sequence>
<dbReference type="InterPro" id="IPR011761">
    <property type="entry name" value="ATP-grasp"/>
</dbReference>
<keyword evidence="3 6" id="KW-0547">Nucleotide-binding</keyword>
<dbReference type="SUPFAM" id="SSF52440">
    <property type="entry name" value="PreATP-grasp domain"/>
    <property type="match status" value="1"/>
</dbReference>
<dbReference type="PROSITE" id="PS50979">
    <property type="entry name" value="BC"/>
    <property type="match status" value="1"/>
</dbReference>
<evidence type="ECO:0000256" key="3">
    <source>
        <dbReference type="ARBA" id="ARBA00022741"/>
    </source>
</evidence>
<evidence type="ECO:0000256" key="7">
    <source>
        <dbReference type="SAM" id="MobiDB-lite"/>
    </source>
</evidence>
<dbReference type="PROSITE" id="PS00867">
    <property type="entry name" value="CPSASE_2"/>
    <property type="match status" value="1"/>
</dbReference>
<dbReference type="GO" id="GO:0046872">
    <property type="term" value="F:metal ion binding"/>
    <property type="evidence" value="ECO:0007669"/>
    <property type="project" value="InterPro"/>
</dbReference>
<dbReference type="PROSITE" id="PS50975">
    <property type="entry name" value="ATP_GRASP"/>
    <property type="match status" value="1"/>
</dbReference>
<dbReference type="PROSITE" id="PS00866">
    <property type="entry name" value="CPSASE_1"/>
    <property type="match status" value="1"/>
</dbReference>
<organism evidence="11 12">
    <name type="scientific">bacterium (Candidatus Blackallbacteria) CG17_big_fil_post_rev_8_21_14_2_50_48_46</name>
    <dbReference type="NCBI Taxonomy" id="2014261"/>
    <lineage>
        <taxon>Bacteria</taxon>
        <taxon>Candidatus Blackallbacteria</taxon>
    </lineage>
</organism>
<evidence type="ECO:0000259" key="8">
    <source>
        <dbReference type="PROSITE" id="PS50968"/>
    </source>
</evidence>
<dbReference type="Pfam" id="PF02785">
    <property type="entry name" value="Biotin_carb_C"/>
    <property type="match status" value="1"/>
</dbReference>
<protein>
    <submittedName>
        <fullName evidence="11">Carbamoyl phosphate synthase</fullName>
    </submittedName>
</protein>
<dbReference type="EMBL" id="PFFQ01000053">
    <property type="protein sequence ID" value="PIW15229.1"/>
    <property type="molecule type" value="Genomic_DNA"/>
</dbReference>
<evidence type="ECO:0000256" key="4">
    <source>
        <dbReference type="ARBA" id="ARBA00022840"/>
    </source>
</evidence>
<dbReference type="InterPro" id="IPR005482">
    <property type="entry name" value="Biotin_COase_C"/>
</dbReference>
<keyword evidence="4 6" id="KW-0067">ATP-binding</keyword>
<evidence type="ECO:0000313" key="12">
    <source>
        <dbReference type="Proteomes" id="UP000231019"/>
    </source>
</evidence>
<dbReference type="InterPro" id="IPR005479">
    <property type="entry name" value="CPAse_ATP-bd"/>
</dbReference>
<dbReference type="SUPFAM" id="SSF51230">
    <property type="entry name" value="Single hybrid motif"/>
    <property type="match status" value="1"/>
</dbReference>
<dbReference type="InterPro" id="IPR011764">
    <property type="entry name" value="Biotin_carboxylation_dom"/>
</dbReference>
<feature type="domain" description="ATP-grasp" evidence="9">
    <location>
        <begin position="120"/>
        <end position="316"/>
    </location>
</feature>
<dbReference type="NCBIfam" id="NF006367">
    <property type="entry name" value="PRK08591.1"/>
    <property type="match status" value="1"/>
</dbReference>
<dbReference type="Gene3D" id="2.40.50.100">
    <property type="match status" value="1"/>
</dbReference>
<dbReference type="PROSITE" id="PS50968">
    <property type="entry name" value="BIOTINYL_LIPOYL"/>
    <property type="match status" value="1"/>
</dbReference>
<comment type="cofactor">
    <cofactor evidence="1">
        <name>biotin</name>
        <dbReference type="ChEBI" id="CHEBI:57586"/>
    </cofactor>
</comment>
<reference evidence="11 12" key="1">
    <citation type="submission" date="2017-09" db="EMBL/GenBank/DDBJ databases">
        <title>Depth-based differentiation of microbial function through sediment-hosted aquifers and enrichment of novel symbionts in the deep terrestrial subsurface.</title>
        <authorList>
            <person name="Probst A.J."/>
            <person name="Ladd B."/>
            <person name="Jarett J.K."/>
            <person name="Geller-Mcgrath D.E."/>
            <person name="Sieber C.M."/>
            <person name="Emerson J.B."/>
            <person name="Anantharaman K."/>
            <person name="Thomas B.C."/>
            <person name="Malmstrom R."/>
            <person name="Stieglmeier M."/>
            <person name="Klingl A."/>
            <person name="Woyke T."/>
            <person name="Ryan C.M."/>
            <person name="Banfield J.F."/>
        </authorList>
    </citation>
    <scope>NUCLEOTIDE SEQUENCE [LARGE SCALE GENOMIC DNA]</scope>
    <source>
        <strain evidence="11">CG17_big_fil_post_rev_8_21_14_2_50_48_46</strain>
    </source>
</reference>
<keyword evidence="2" id="KW-0436">Ligase</keyword>
<dbReference type="InterPro" id="IPR011053">
    <property type="entry name" value="Single_hybrid_motif"/>
</dbReference>
<dbReference type="FunFam" id="3.40.50.20:FF:000010">
    <property type="entry name" value="Propionyl-CoA carboxylase subunit alpha"/>
    <property type="match status" value="1"/>
</dbReference>
<dbReference type="Pfam" id="PF02786">
    <property type="entry name" value="CPSase_L_D2"/>
    <property type="match status" value="1"/>
</dbReference>
<dbReference type="InterPro" id="IPR050856">
    <property type="entry name" value="Biotin_carboxylase_complex"/>
</dbReference>
<dbReference type="PANTHER" id="PTHR18866">
    <property type="entry name" value="CARBOXYLASE:PYRUVATE/ACETYL-COA/PROPIONYL-COA CARBOXYLASE"/>
    <property type="match status" value="1"/>
</dbReference>